<dbReference type="Proteomes" id="UP000000692">
    <property type="component" value="Chromosome"/>
</dbReference>
<sequence>MGGALVRRAATGDHIGRNRPRRTGKADQCHVLW</sequence>
<evidence type="ECO:0000313" key="2">
    <source>
        <dbReference type="EMBL" id="AEM40277.1"/>
    </source>
</evidence>
<feature type="region of interest" description="Disordered" evidence="1">
    <location>
        <begin position="1"/>
        <end position="33"/>
    </location>
</feature>
<feature type="compositionally biased region" description="Basic and acidic residues" evidence="1">
    <location>
        <begin position="24"/>
        <end position="33"/>
    </location>
</feature>
<name>F9YAA4_KETVW</name>
<proteinExistence type="predicted"/>
<dbReference type="AlphaFoldDB" id="F9YAA4"/>
<gene>
    <name evidence="2" type="ordered locus">KVU_0438</name>
</gene>
<keyword evidence="3" id="KW-1185">Reference proteome</keyword>
<evidence type="ECO:0000256" key="1">
    <source>
        <dbReference type="SAM" id="MobiDB-lite"/>
    </source>
</evidence>
<evidence type="ECO:0000313" key="3">
    <source>
        <dbReference type="Proteomes" id="UP000000692"/>
    </source>
</evidence>
<dbReference type="KEGG" id="kvl:KVU_0438"/>
<reference evidence="2 3" key="1">
    <citation type="journal article" date="2011" name="J. Bacteriol.">
        <title>Complete genome sequence of the industrial strain Ketogulonicigenium vulgare WSH-001.</title>
        <authorList>
            <person name="Liu L."/>
            <person name="Li Y."/>
            <person name="Zhang J."/>
            <person name="Zhou Z."/>
            <person name="Liu J."/>
            <person name="Li X."/>
            <person name="Zhou J."/>
            <person name="Du G."/>
            <person name="Wang L."/>
            <person name="Chen J."/>
        </authorList>
    </citation>
    <scope>NUCLEOTIDE SEQUENCE [LARGE SCALE GENOMIC DNA]</scope>
    <source>
        <strain evidence="2 3">WSH-001</strain>
    </source>
</reference>
<organism evidence="2 3">
    <name type="scientific">Ketogulonicigenium vulgare (strain WSH-001)</name>
    <dbReference type="NCBI Taxonomy" id="759362"/>
    <lineage>
        <taxon>Bacteria</taxon>
        <taxon>Pseudomonadati</taxon>
        <taxon>Pseudomonadota</taxon>
        <taxon>Alphaproteobacteria</taxon>
        <taxon>Rhodobacterales</taxon>
        <taxon>Roseobacteraceae</taxon>
        <taxon>Ketogulonicigenium</taxon>
    </lineage>
</organism>
<dbReference type="HOGENOM" id="CLU_3382317_0_0_5"/>
<protein>
    <submittedName>
        <fullName evidence="2">Uncharacterized protein</fullName>
    </submittedName>
</protein>
<accession>F9YAA4</accession>
<dbReference type="EMBL" id="CP002018">
    <property type="protein sequence ID" value="AEM40277.1"/>
    <property type="molecule type" value="Genomic_DNA"/>
</dbReference>